<dbReference type="PROSITE" id="PS01152">
    <property type="entry name" value="HESB"/>
    <property type="match status" value="1"/>
</dbReference>
<keyword evidence="9" id="KW-1185">Reference proteome</keyword>
<evidence type="ECO:0000256" key="2">
    <source>
        <dbReference type="ARBA" id="ARBA00006718"/>
    </source>
</evidence>
<feature type="domain" description="Core" evidence="7">
    <location>
        <begin position="16"/>
        <end position="116"/>
    </location>
</feature>
<dbReference type="InterPro" id="IPR000361">
    <property type="entry name" value="ATAP_core_dom"/>
</dbReference>
<dbReference type="Proteomes" id="UP000229329">
    <property type="component" value="Unassembled WGS sequence"/>
</dbReference>
<dbReference type="RefSeq" id="WP_100288350.1">
    <property type="nucleotide sequence ID" value="NZ_PHHA01000006.1"/>
</dbReference>
<gene>
    <name evidence="8" type="ORF">CVP05_04295</name>
</gene>
<keyword evidence="4" id="KW-0479">Metal-binding</keyword>
<keyword evidence="5" id="KW-0408">Iron</keyword>
<organism evidence="8 9">
    <name type="scientific">Conservatibacter flavescens</name>
    <dbReference type="NCBI Taxonomy" id="28161"/>
    <lineage>
        <taxon>Bacteria</taxon>
        <taxon>Pseudomonadati</taxon>
        <taxon>Pseudomonadota</taxon>
        <taxon>Gammaproteobacteria</taxon>
        <taxon>Pasteurellales</taxon>
        <taxon>Pasteurellaceae</taxon>
        <taxon>Conservatibacter</taxon>
    </lineage>
</organism>
<dbReference type="EMBL" id="PHHA01000006">
    <property type="protein sequence ID" value="PJG85770.1"/>
    <property type="molecule type" value="Genomic_DNA"/>
</dbReference>
<sequence length="120" mass="13020">MSVQQYSPEAPLSGRIGLTESAAARVKTFLENRGKGIGLRLGIKTSGCSGLAYVLEFVDELNSDDHVFEQHGVKVVVDAKSLTYLDGTQLDFEKEGLNEGFKFKNPNVKDQCGCGESFSV</sequence>
<comment type="cofactor">
    <cofactor evidence="1">
        <name>Fe cation</name>
        <dbReference type="ChEBI" id="CHEBI:24875"/>
    </cofactor>
</comment>
<comment type="similarity">
    <text evidence="2">Belongs to the HesB/IscA family.</text>
</comment>
<evidence type="ECO:0000256" key="1">
    <source>
        <dbReference type="ARBA" id="ARBA00001962"/>
    </source>
</evidence>
<dbReference type="Gene3D" id="2.60.300.12">
    <property type="entry name" value="HesB-like domain"/>
    <property type="match status" value="1"/>
</dbReference>
<evidence type="ECO:0000313" key="9">
    <source>
        <dbReference type="Proteomes" id="UP000229329"/>
    </source>
</evidence>
<dbReference type="InterPro" id="IPR017870">
    <property type="entry name" value="FeS_cluster_insertion_CS"/>
</dbReference>
<name>A0A2M8S3R6_9PAST</name>
<dbReference type="GO" id="GO:0016226">
    <property type="term" value="P:iron-sulfur cluster assembly"/>
    <property type="evidence" value="ECO:0007669"/>
    <property type="project" value="InterPro"/>
</dbReference>
<evidence type="ECO:0000259" key="7">
    <source>
        <dbReference type="Pfam" id="PF01521"/>
    </source>
</evidence>
<dbReference type="AlphaFoldDB" id="A0A2M8S3R6"/>
<evidence type="ECO:0000256" key="3">
    <source>
        <dbReference type="ARBA" id="ARBA00014591"/>
    </source>
</evidence>
<dbReference type="OrthoDB" id="9801228at2"/>
<evidence type="ECO:0000313" key="8">
    <source>
        <dbReference type="EMBL" id="PJG85770.1"/>
    </source>
</evidence>
<dbReference type="InterPro" id="IPR050322">
    <property type="entry name" value="Fe-S_cluster_asmbl/transfer"/>
</dbReference>
<dbReference type="Pfam" id="PF01521">
    <property type="entry name" value="Fe-S_biosyn"/>
    <property type="match status" value="1"/>
</dbReference>
<dbReference type="NCBIfam" id="NF007049">
    <property type="entry name" value="PRK09502.1"/>
    <property type="match status" value="1"/>
</dbReference>
<dbReference type="InterPro" id="IPR011302">
    <property type="entry name" value="IscA_proteobact"/>
</dbReference>
<dbReference type="GO" id="GO:0046872">
    <property type="term" value="F:metal ion binding"/>
    <property type="evidence" value="ECO:0007669"/>
    <property type="project" value="UniProtKB-KW"/>
</dbReference>
<dbReference type="InterPro" id="IPR035903">
    <property type="entry name" value="HesB-like_dom_sf"/>
</dbReference>
<proteinExistence type="inferred from homology"/>
<dbReference type="NCBIfam" id="TIGR00049">
    <property type="entry name" value="iron-sulfur cluster assembly accessory protein"/>
    <property type="match status" value="1"/>
</dbReference>
<evidence type="ECO:0000256" key="4">
    <source>
        <dbReference type="ARBA" id="ARBA00022723"/>
    </source>
</evidence>
<dbReference type="PANTHER" id="PTHR10072:SF41">
    <property type="entry name" value="IRON-SULFUR CLUSTER ASSEMBLY 1 HOMOLOG, MITOCHONDRIAL"/>
    <property type="match status" value="1"/>
</dbReference>
<evidence type="ECO:0000256" key="5">
    <source>
        <dbReference type="ARBA" id="ARBA00023004"/>
    </source>
</evidence>
<comment type="caution">
    <text evidence="8">The sequence shown here is derived from an EMBL/GenBank/DDBJ whole genome shotgun (WGS) entry which is preliminary data.</text>
</comment>
<dbReference type="GO" id="GO:0005829">
    <property type="term" value="C:cytosol"/>
    <property type="evidence" value="ECO:0007669"/>
    <property type="project" value="TreeGrafter"/>
</dbReference>
<protein>
    <recommendedName>
        <fullName evidence="3">Iron-binding protein IscA</fullName>
    </recommendedName>
    <alternativeName>
        <fullName evidence="6">Iron-sulfur cluster assembly protein</fullName>
    </alternativeName>
</protein>
<evidence type="ECO:0000256" key="6">
    <source>
        <dbReference type="ARBA" id="ARBA00032050"/>
    </source>
</evidence>
<dbReference type="SUPFAM" id="SSF89360">
    <property type="entry name" value="HesB-like domain"/>
    <property type="match status" value="1"/>
</dbReference>
<dbReference type="PANTHER" id="PTHR10072">
    <property type="entry name" value="IRON-SULFUR CLUSTER ASSEMBLY PROTEIN"/>
    <property type="match status" value="1"/>
</dbReference>
<dbReference type="InterPro" id="IPR016092">
    <property type="entry name" value="ATAP"/>
</dbReference>
<dbReference type="NCBIfam" id="TIGR02011">
    <property type="entry name" value="IscA"/>
    <property type="match status" value="1"/>
</dbReference>
<dbReference type="GO" id="GO:0051537">
    <property type="term" value="F:2 iron, 2 sulfur cluster binding"/>
    <property type="evidence" value="ECO:0007669"/>
    <property type="project" value="TreeGrafter"/>
</dbReference>
<accession>A0A2M8S3R6</accession>
<dbReference type="FunFam" id="2.60.300.12:FF:000001">
    <property type="entry name" value="Iron-binding protein IscA"/>
    <property type="match status" value="1"/>
</dbReference>
<reference evidence="8 9" key="1">
    <citation type="submission" date="2017-11" db="EMBL/GenBank/DDBJ databases">
        <title>Reclassification of Bisgaard taxon 7 as Conservatibacter flavescens gen. nov., sp. nov.</title>
        <authorList>
            <person name="Christensen H."/>
        </authorList>
    </citation>
    <scope>NUCLEOTIDE SEQUENCE [LARGE SCALE GENOMIC DNA]</scope>
    <source>
        <strain evidence="8 9">7_4</strain>
    </source>
</reference>